<organism evidence="4 5">
    <name type="scientific">Candidatus Scybalocola faecigallinarum</name>
    <dbReference type="NCBI Taxonomy" id="2840941"/>
    <lineage>
        <taxon>Bacteria</taxon>
        <taxon>Bacillati</taxon>
        <taxon>Bacillota</taxon>
        <taxon>Clostridia</taxon>
        <taxon>Lachnospirales</taxon>
        <taxon>Lachnospiraceae</taxon>
        <taxon>Lachnospiraceae incertae sedis</taxon>
        <taxon>Candidatus Scybalocola (ex Gilroy et al. 2021)</taxon>
    </lineage>
</organism>
<gene>
    <name evidence="4" type="ORF">IAB46_02690</name>
</gene>
<dbReference type="Gene3D" id="1.10.10.630">
    <property type="entry name" value="DnaD domain-like"/>
    <property type="match status" value="2"/>
</dbReference>
<feature type="region of interest" description="Disordered" evidence="2">
    <location>
        <begin position="103"/>
        <end position="125"/>
    </location>
</feature>
<comment type="similarity">
    <text evidence="1">Belongs to the DnaB/DnaD family.</text>
</comment>
<name>A0A9D1F2T0_9FIRM</name>
<reference evidence="4" key="2">
    <citation type="journal article" date="2021" name="PeerJ">
        <title>Extensive microbial diversity within the chicken gut microbiome revealed by metagenomics and culture.</title>
        <authorList>
            <person name="Gilroy R."/>
            <person name="Ravi A."/>
            <person name="Getino M."/>
            <person name="Pursley I."/>
            <person name="Horton D.L."/>
            <person name="Alikhan N.F."/>
            <person name="Baker D."/>
            <person name="Gharbi K."/>
            <person name="Hall N."/>
            <person name="Watson M."/>
            <person name="Adriaenssens E.M."/>
            <person name="Foster-Nyarko E."/>
            <person name="Jarju S."/>
            <person name="Secka A."/>
            <person name="Antonio M."/>
            <person name="Oren A."/>
            <person name="Chaudhuri R.R."/>
            <person name="La Ragione R."/>
            <person name="Hildebrand F."/>
            <person name="Pallen M.J."/>
        </authorList>
    </citation>
    <scope>NUCLEOTIDE SEQUENCE</scope>
    <source>
        <strain evidence="4">CHK178-757</strain>
    </source>
</reference>
<comment type="caution">
    <text evidence="4">The sequence shown here is derived from an EMBL/GenBank/DDBJ whole genome shotgun (WGS) entry which is preliminary data.</text>
</comment>
<feature type="compositionally biased region" description="Basic and acidic residues" evidence="2">
    <location>
        <begin position="334"/>
        <end position="351"/>
    </location>
</feature>
<evidence type="ECO:0000256" key="1">
    <source>
        <dbReference type="ARBA" id="ARBA00093462"/>
    </source>
</evidence>
<evidence type="ECO:0000313" key="5">
    <source>
        <dbReference type="Proteomes" id="UP000823927"/>
    </source>
</evidence>
<dbReference type="InterPro" id="IPR006343">
    <property type="entry name" value="DnaB/C_C"/>
</dbReference>
<protein>
    <submittedName>
        <fullName evidence="4">DnaD domain protein</fullName>
    </submittedName>
</protein>
<feature type="compositionally biased region" description="Polar residues" evidence="2">
    <location>
        <begin position="115"/>
        <end position="125"/>
    </location>
</feature>
<feature type="region of interest" description="Disordered" evidence="2">
    <location>
        <begin position="334"/>
        <end position="375"/>
    </location>
</feature>
<dbReference type="PANTHER" id="PTHR37293:SF5">
    <property type="entry name" value="DNA REPLICATION PROTEIN"/>
    <property type="match status" value="1"/>
</dbReference>
<dbReference type="NCBIfam" id="TIGR01446">
    <property type="entry name" value="DnaD_dom"/>
    <property type="match status" value="2"/>
</dbReference>
<sequence>MNTLTIQGPPDAAVTVLSNDFLDNYMPKASGEFVKVYLYFLRYASDPGAGVSLASAADTFCMTENDVLRALKYWEREGLVALSYEKGQLASIRLVSRESKVSDGRPVAKKPMPSKEQTAVRQGQETGDDLAMPMDLISPRASLQDTEAKPNMYNGIPAYSARELSSFKQKNDSQLFFVIEQYLGKPLGPTDVNIIVFMGEKLGFSSDLIEYLFEYCVSNNHYSIHYIEKTALAWARDGIDTVAKAKARSAYYNKTYFDILKAFGITNRNPAPSEVEHIRRWTREYGFPMPVILEACRRTIETTHSPSFAYAQSILERWYKNNVGSLEDVKRLDEEHVRKKHEKADQDRKNQESAARNASSGKPSGNKFHNFEQRSYDYSNLEQVLLGKTMKQPENGRS</sequence>
<feature type="domain" description="DnaB/C C-terminal" evidence="3">
    <location>
        <begin position="266"/>
        <end position="330"/>
    </location>
</feature>
<dbReference type="PANTHER" id="PTHR37293">
    <property type="entry name" value="PHAGE REPLICATION PROTEIN-RELATED"/>
    <property type="match status" value="1"/>
</dbReference>
<dbReference type="Proteomes" id="UP000823927">
    <property type="component" value="Unassembled WGS sequence"/>
</dbReference>
<dbReference type="Pfam" id="PF07261">
    <property type="entry name" value="DnaB_2"/>
    <property type="match status" value="2"/>
</dbReference>
<dbReference type="InterPro" id="IPR053162">
    <property type="entry name" value="DnaD"/>
</dbReference>
<evidence type="ECO:0000256" key="2">
    <source>
        <dbReference type="SAM" id="MobiDB-lite"/>
    </source>
</evidence>
<evidence type="ECO:0000259" key="3">
    <source>
        <dbReference type="Pfam" id="PF07261"/>
    </source>
</evidence>
<evidence type="ECO:0000313" key="4">
    <source>
        <dbReference type="EMBL" id="HIS46459.1"/>
    </source>
</evidence>
<reference evidence="4" key="1">
    <citation type="submission" date="2020-10" db="EMBL/GenBank/DDBJ databases">
        <authorList>
            <person name="Gilroy R."/>
        </authorList>
    </citation>
    <scope>NUCLEOTIDE SEQUENCE</scope>
    <source>
        <strain evidence="4">CHK178-757</strain>
    </source>
</reference>
<dbReference type="AlphaFoldDB" id="A0A9D1F2T0"/>
<dbReference type="SUPFAM" id="SSF158499">
    <property type="entry name" value="DnaD domain-like"/>
    <property type="match status" value="2"/>
</dbReference>
<feature type="domain" description="DnaB/C C-terminal" evidence="3">
    <location>
        <begin position="176"/>
        <end position="248"/>
    </location>
</feature>
<dbReference type="InterPro" id="IPR034829">
    <property type="entry name" value="DnaD-like_sf"/>
</dbReference>
<accession>A0A9D1F2T0</accession>
<dbReference type="EMBL" id="DVIT01000012">
    <property type="protein sequence ID" value="HIS46459.1"/>
    <property type="molecule type" value="Genomic_DNA"/>
</dbReference>
<feature type="compositionally biased region" description="Polar residues" evidence="2">
    <location>
        <begin position="352"/>
        <end position="363"/>
    </location>
</feature>
<proteinExistence type="inferred from homology"/>